<evidence type="ECO:0000313" key="4">
    <source>
        <dbReference type="Proteomes" id="UP001597460"/>
    </source>
</evidence>
<dbReference type="InterPro" id="IPR036188">
    <property type="entry name" value="FAD/NAD-bd_sf"/>
</dbReference>
<dbReference type="Pfam" id="PF01494">
    <property type="entry name" value="FAD_binding_3"/>
    <property type="match status" value="1"/>
</dbReference>
<sequence length="392" mass="44109">MKNPEDHIDVLIIGGGPVGLFLAISLLKEGIHCQVLEKRRDPIPDSRSLGIHPVSLELFDELGITAPFLESGLKIKKGIAHTGLKKLGEISFEQCPGPHNYILACPQFTTEKILRNELQKLDERALITGAEFLEFSKNNHSLNVSYRSDENKLHNVKTNWLIGCDGKNSLVRQKASIHYSGKRYHDTYIMGDFDDTTDFGDDAAVFLPKDGLIECFPLPSGMRRWVIKTDSYIKKPTQEDIATLVKDRLGYNLHSIESTMISSFGVQHFMAETFAKGRVILAGDAAHVVSPIGGQGMNSGWLDCREILRIFKQNRQGAEGNNIEPKSFNSYSEKQKKVVRKVARRAEINMALGRKRSIPALRNLFIQGVLRSPLKNKIAELFTMRGLEHWWV</sequence>
<dbReference type="InterPro" id="IPR050631">
    <property type="entry name" value="PheA/TfdB_FAD_monoxygenase"/>
</dbReference>
<name>A0ABW5JEU2_9BACT</name>
<dbReference type="PANTHER" id="PTHR43476:SF3">
    <property type="entry name" value="FAD-BINDING MONOOXYGENASE"/>
    <property type="match status" value="1"/>
</dbReference>
<gene>
    <name evidence="3" type="ORF">ACFSVN_00090</name>
</gene>
<dbReference type="PRINTS" id="PR00420">
    <property type="entry name" value="RNGMNOXGNASE"/>
</dbReference>
<reference evidence="4" key="1">
    <citation type="journal article" date="2019" name="Int. J. Syst. Evol. Microbiol.">
        <title>The Global Catalogue of Microorganisms (GCM) 10K type strain sequencing project: providing services to taxonomists for standard genome sequencing and annotation.</title>
        <authorList>
            <consortium name="The Broad Institute Genomics Platform"/>
            <consortium name="The Broad Institute Genome Sequencing Center for Infectious Disease"/>
            <person name="Wu L."/>
            <person name="Ma J."/>
        </authorList>
    </citation>
    <scope>NUCLEOTIDE SEQUENCE [LARGE SCALE GENOMIC DNA]</scope>
    <source>
        <strain evidence="4">KCTC 52042</strain>
    </source>
</reference>
<dbReference type="PANTHER" id="PTHR43476">
    <property type="entry name" value="3-(3-HYDROXY-PHENYL)PROPIONATE/3-HYDROXYCINNAMIC ACID HYDROXYLASE"/>
    <property type="match status" value="1"/>
</dbReference>
<organism evidence="3 4">
    <name type="scientific">Gracilimonas halophila</name>
    <dbReference type="NCBI Taxonomy" id="1834464"/>
    <lineage>
        <taxon>Bacteria</taxon>
        <taxon>Pseudomonadati</taxon>
        <taxon>Balneolota</taxon>
        <taxon>Balneolia</taxon>
        <taxon>Balneolales</taxon>
        <taxon>Balneolaceae</taxon>
        <taxon>Gracilimonas</taxon>
    </lineage>
</organism>
<evidence type="ECO:0000313" key="3">
    <source>
        <dbReference type="EMBL" id="MFD2530840.1"/>
    </source>
</evidence>
<keyword evidence="4" id="KW-1185">Reference proteome</keyword>
<accession>A0ABW5JEU2</accession>
<dbReference type="Proteomes" id="UP001597460">
    <property type="component" value="Unassembled WGS sequence"/>
</dbReference>
<keyword evidence="1" id="KW-0560">Oxidoreductase</keyword>
<dbReference type="RefSeq" id="WP_390296748.1">
    <property type="nucleotide sequence ID" value="NZ_JBHULI010000001.1"/>
</dbReference>
<dbReference type="EMBL" id="JBHULI010000001">
    <property type="protein sequence ID" value="MFD2530840.1"/>
    <property type="molecule type" value="Genomic_DNA"/>
</dbReference>
<evidence type="ECO:0000259" key="2">
    <source>
        <dbReference type="Pfam" id="PF01494"/>
    </source>
</evidence>
<dbReference type="SUPFAM" id="SSF51905">
    <property type="entry name" value="FAD/NAD(P)-binding domain"/>
    <property type="match status" value="1"/>
</dbReference>
<comment type="caution">
    <text evidence="3">The sequence shown here is derived from an EMBL/GenBank/DDBJ whole genome shotgun (WGS) entry which is preliminary data.</text>
</comment>
<evidence type="ECO:0000256" key="1">
    <source>
        <dbReference type="ARBA" id="ARBA00023002"/>
    </source>
</evidence>
<dbReference type="Gene3D" id="3.50.50.60">
    <property type="entry name" value="FAD/NAD(P)-binding domain"/>
    <property type="match status" value="1"/>
</dbReference>
<dbReference type="Gene3D" id="3.30.70.2450">
    <property type="match status" value="1"/>
</dbReference>
<feature type="domain" description="FAD-binding" evidence="2">
    <location>
        <begin position="8"/>
        <end position="346"/>
    </location>
</feature>
<proteinExistence type="predicted"/>
<protein>
    <submittedName>
        <fullName evidence="3">FAD-dependent oxidoreductase</fullName>
    </submittedName>
</protein>
<dbReference type="InterPro" id="IPR002938">
    <property type="entry name" value="FAD-bd"/>
</dbReference>